<comment type="caution">
    <text evidence="9">The sequence shown here is derived from an EMBL/GenBank/DDBJ whole genome shotgun (WGS) entry which is preliminary data.</text>
</comment>
<protein>
    <submittedName>
        <fullName evidence="9">Outer membrane beta-barrel protein</fullName>
    </submittedName>
</protein>
<evidence type="ECO:0000313" key="10">
    <source>
        <dbReference type="Proteomes" id="UP001597357"/>
    </source>
</evidence>
<evidence type="ECO:0000256" key="6">
    <source>
        <dbReference type="ARBA" id="ARBA00023136"/>
    </source>
</evidence>
<evidence type="ECO:0000256" key="2">
    <source>
        <dbReference type="ARBA" id="ARBA00022448"/>
    </source>
</evidence>
<dbReference type="SUPFAM" id="SSF49464">
    <property type="entry name" value="Carboxypeptidase regulatory domain-like"/>
    <property type="match status" value="1"/>
</dbReference>
<feature type="domain" description="Outer membrane protein beta-barrel" evidence="8">
    <location>
        <begin position="459"/>
        <end position="912"/>
    </location>
</feature>
<dbReference type="SUPFAM" id="SSF56935">
    <property type="entry name" value="Porins"/>
    <property type="match status" value="1"/>
</dbReference>
<dbReference type="InterPro" id="IPR008969">
    <property type="entry name" value="CarboxyPept-like_regulatory"/>
</dbReference>
<dbReference type="InterPro" id="IPR039426">
    <property type="entry name" value="TonB-dep_rcpt-like"/>
</dbReference>
<keyword evidence="6" id="KW-0472">Membrane</keyword>
<dbReference type="RefSeq" id="WP_379042864.1">
    <property type="nucleotide sequence ID" value="NZ_JBHULZ010000004.1"/>
</dbReference>
<dbReference type="InterPro" id="IPR041700">
    <property type="entry name" value="OMP_b-brl_3"/>
</dbReference>
<reference evidence="10" key="1">
    <citation type="journal article" date="2019" name="Int. J. Syst. Evol. Microbiol.">
        <title>The Global Catalogue of Microorganisms (GCM) 10K type strain sequencing project: providing services to taxonomists for standard genome sequencing and annotation.</title>
        <authorList>
            <consortium name="The Broad Institute Genomics Platform"/>
            <consortium name="The Broad Institute Genome Sequencing Center for Infectious Disease"/>
            <person name="Wu L."/>
            <person name="Ma J."/>
        </authorList>
    </citation>
    <scope>NUCLEOTIDE SEQUENCE [LARGE SCALE GENOMIC DNA]</scope>
    <source>
        <strain evidence="10">KCTC 42255</strain>
    </source>
</reference>
<evidence type="ECO:0000259" key="8">
    <source>
        <dbReference type="Pfam" id="PF14905"/>
    </source>
</evidence>
<keyword evidence="7" id="KW-0998">Cell outer membrane</keyword>
<dbReference type="Gene3D" id="2.40.170.20">
    <property type="entry name" value="TonB-dependent receptor, beta-barrel domain"/>
    <property type="match status" value="1"/>
</dbReference>
<keyword evidence="3" id="KW-1134">Transmembrane beta strand</keyword>
<organism evidence="9 10">
    <name type="scientific">Mesonia sediminis</name>
    <dbReference type="NCBI Taxonomy" id="1703946"/>
    <lineage>
        <taxon>Bacteria</taxon>
        <taxon>Pseudomonadati</taxon>
        <taxon>Bacteroidota</taxon>
        <taxon>Flavobacteriia</taxon>
        <taxon>Flavobacteriales</taxon>
        <taxon>Flavobacteriaceae</taxon>
        <taxon>Mesonia</taxon>
    </lineage>
</organism>
<accession>A0ABW5SB41</accession>
<evidence type="ECO:0000256" key="3">
    <source>
        <dbReference type="ARBA" id="ARBA00022452"/>
    </source>
</evidence>
<keyword evidence="10" id="KW-1185">Reference proteome</keyword>
<evidence type="ECO:0000256" key="4">
    <source>
        <dbReference type="ARBA" id="ARBA00022692"/>
    </source>
</evidence>
<dbReference type="EMBL" id="JBHULZ010000004">
    <property type="protein sequence ID" value="MFD2696559.1"/>
    <property type="molecule type" value="Genomic_DNA"/>
</dbReference>
<evidence type="ECO:0000313" key="9">
    <source>
        <dbReference type="EMBL" id="MFD2696559.1"/>
    </source>
</evidence>
<sequence length="922" mass="105043">MSTKHLKHQRIFLILILLFSSLNYAQEYHDFLVKGSLIDDNEKPLESATIYIEEPNGTLVDYTLSNQEGGFEIAGKVQNDSLFLFVSYTGFLPIKQLLDLKKQSNWSFNNLQMKIDDQTLEEVLVQAQAAPVTVKTDTLEFNAASFKTKANANLEDVLKKLPGVSVNNAGEISINGKPVSKILVNGKSFFSDDPKIATKNLPKELINKIQVVDTKTKTEEFTGKEGDSQNKTLNITIDEDKNRGYFARITAGIGTQNRYEASGIANYFKNSFRLSVLGGSNNINSSGFSFDEIYDAMGRNAYSISRSSNGSFSINGNSFGGGNSGITQTYNTGFSLVNEWEERTELETDYFFNRSNTETKTKINRENILPDRIFFNESSSISKRENDNHRASFDLSFRPDSLTRISFRPNFSYNKGRSQSDSETKSFQEDFAVLNQAETRNDTEVEQLNFAARLGASRRLDTLGSYVNLNLNYTNNTTDNQQLFYSLRQIFDDNGGVSDTDLQDQRIKENTDAKTFNTGLGARIALRKKIFLDVEYTLNYSKSINERLVYDNSTKDFLLDLSNDFKTSSLKHRPSLGMVYRSKKLRASLSAGVEQLNLTNKDHFSGNRFESNFTNFYSNFYLRYKINQAASVYFNYESQQNAPSINQLQPVENRTNPLNIIQGNPNLKPNLTHNFYFSFNNYNYKTKSGLYTYAGADFIQDKVTSISQTNEELIRETSYTNVNGAYSAFIGANYSFLFSRRDFYDLKLRLGLSGAYSRDVGFSNAVEFVTKDSRLSPSIKLDVDFTDILQLTPYYELNLRNAKYSLPTRNNERFVNHEIGVEVTSFWPKNLIFGNDIAYQRLGNVSPGFTNNFILWNMSLGYQFFDEKATFKVKVFDVLDQNIATRRQTGEDFIQDTQELVLERYLMFSLTFKLDKFGKNKG</sequence>
<dbReference type="InterPro" id="IPR036942">
    <property type="entry name" value="Beta-barrel_TonB_sf"/>
</dbReference>
<dbReference type="Pfam" id="PF14905">
    <property type="entry name" value="OMP_b-brl_3"/>
    <property type="match status" value="1"/>
</dbReference>
<keyword evidence="2" id="KW-0813">Transport</keyword>
<dbReference type="Proteomes" id="UP001597357">
    <property type="component" value="Unassembled WGS sequence"/>
</dbReference>
<evidence type="ECO:0000256" key="7">
    <source>
        <dbReference type="ARBA" id="ARBA00023237"/>
    </source>
</evidence>
<dbReference type="PANTHER" id="PTHR30069:SF29">
    <property type="entry name" value="HEMOGLOBIN AND HEMOGLOBIN-HAPTOGLOBIN-BINDING PROTEIN 1-RELATED"/>
    <property type="match status" value="1"/>
</dbReference>
<proteinExistence type="predicted"/>
<comment type="subcellular location">
    <subcellularLocation>
        <location evidence="1">Cell outer membrane</location>
        <topology evidence="1">Multi-pass membrane protein</topology>
    </subcellularLocation>
</comment>
<gene>
    <name evidence="9" type="ORF">ACFSQ0_00990</name>
</gene>
<keyword evidence="5" id="KW-0732">Signal</keyword>
<evidence type="ECO:0000256" key="1">
    <source>
        <dbReference type="ARBA" id="ARBA00004571"/>
    </source>
</evidence>
<keyword evidence="4" id="KW-0812">Transmembrane</keyword>
<evidence type="ECO:0000256" key="5">
    <source>
        <dbReference type="ARBA" id="ARBA00022729"/>
    </source>
</evidence>
<name>A0ABW5SB41_9FLAO</name>
<dbReference type="PANTHER" id="PTHR30069">
    <property type="entry name" value="TONB-DEPENDENT OUTER MEMBRANE RECEPTOR"/>
    <property type="match status" value="1"/>
</dbReference>